<dbReference type="PANTHER" id="PTHR31996">
    <property type="entry name" value="COILED-COIL DOMAIN-CONTAINING PROTEIN 115"/>
    <property type="match status" value="1"/>
</dbReference>
<evidence type="ECO:0000313" key="2">
    <source>
        <dbReference type="EMBL" id="KAK2554516.1"/>
    </source>
</evidence>
<reference evidence="2" key="1">
    <citation type="journal article" date="2023" name="G3 (Bethesda)">
        <title>Whole genome assembly and annotation of the endangered Caribbean coral Acropora cervicornis.</title>
        <authorList>
            <person name="Selwyn J.D."/>
            <person name="Vollmer S.V."/>
        </authorList>
    </citation>
    <scope>NUCLEOTIDE SEQUENCE</scope>
    <source>
        <strain evidence="2">K2</strain>
    </source>
</reference>
<dbReference type="GO" id="GO:0051082">
    <property type="term" value="F:unfolded protein binding"/>
    <property type="evidence" value="ECO:0007669"/>
    <property type="project" value="TreeGrafter"/>
</dbReference>
<sequence length="226" mass="25467">MDDIRRELDQLAIEFFELLERLQEKRQCLNTTIRDGHLNLSKARYSMGNKSVGALQYSHKMDCALYHVECDSSKAFPGNAAVAFILQKGAPGKALDSPETLANVSDQEESSLRRRTSKCNSRVGGRKEITGIEDLCIAKDDKSTLDRSSKCCIQDPLKWFGILVPGCLKTGQRNFQNAIELSCEVTNLEFKLSETIEKFKVLKARKVEMNLEQRRSLEKVETQGSS</sequence>
<dbReference type="PANTHER" id="PTHR31996:SF2">
    <property type="entry name" value="COILED-COIL DOMAIN-CONTAINING PROTEIN 115"/>
    <property type="match status" value="1"/>
</dbReference>
<keyword evidence="3" id="KW-1185">Reference proteome</keyword>
<accession>A0AAD9Q4H7</accession>
<name>A0AAD9Q4H7_ACRCE</name>
<organism evidence="2 3">
    <name type="scientific">Acropora cervicornis</name>
    <name type="common">Staghorn coral</name>
    <dbReference type="NCBI Taxonomy" id="6130"/>
    <lineage>
        <taxon>Eukaryota</taxon>
        <taxon>Metazoa</taxon>
        <taxon>Cnidaria</taxon>
        <taxon>Anthozoa</taxon>
        <taxon>Hexacorallia</taxon>
        <taxon>Scleractinia</taxon>
        <taxon>Astrocoeniina</taxon>
        <taxon>Acroporidae</taxon>
        <taxon>Acropora</taxon>
    </lineage>
</organism>
<dbReference type="InterPro" id="IPR040357">
    <property type="entry name" value="Vma22/CCDC115"/>
</dbReference>
<dbReference type="Proteomes" id="UP001249851">
    <property type="component" value="Unassembled WGS sequence"/>
</dbReference>
<evidence type="ECO:0000313" key="3">
    <source>
        <dbReference type="Proteomes" id="UP001249851"/>
    </source>
</evidence>
<dbReference type="Pfam" id="PF21730">
    <property type="entry name" value="Vma22_CCDC115"/>
    <property type="match status" value="1"/>
</dbReference>
<dbReference type="GO" id="GO:0070072">
    <property type="term" value="P:vacuolar proton-transporting V-type ATPase complex assembly"/>
    <property type="evidence" value="ECO:0007669"/>
    <property type="project" value="InterPro"/>
</dbReference>
<gene>
    <name evidence="2" type="ORF">P5673_023966</name>
</gene>
<dbReference type="EMBL" id="JARQWQ010000069">
    <property type="protein sequence ID" value="KAK2554516.1"/>
    <property type="molecule type" value="Genomic_DNA"/>
</dbReference>
<proteinExistence type="predicted"/>
<protein>
    <recommendedName>
        <fullName evidence="1">Vacuolar ATPase assembly protein VMA22</fullName>
    </recommendedName>
</protein>
<reference evidence="2" key="2">
    <citation type="journal article" date="2023" name="Science">
        <title>Genomic signatures of disease resistance in endangered staghorn corals.</title>
        <authorList>
            <person name="Vollmer S.V."/>
            <person name="Selwyn J.D."/>
            <person name="Despard B.A."/>
            <person name="Roesel C.L."/>
        </authorList>
    </citation>
    <scope>NUCLEOTIDE SEQUENCE</scope>
    <source>
        <strain evidence="2">K2</strain>
    </source>
</reference>
<comment type="caution">
    <text evidence="2">The sequence shown here is derived from an EMBL/GenBank/DDBJ whole genome shotgun (WGS) entry which is preliminary data.</text>
</comment>
<evidence type="ECO:0000256" key="1">
    <source>
        <dbReference type="ARBA" id="ARBA00093634"/>
    </source>
</evidence>
<dbReference type="AlphaFoldDB" id="A0AAD9Q4H7"/>